<dbReference type="PRINTS" id="PR00301">
    <property type="entry name" value="HEATSHOCK70"/>
</dbReference>
<organism evidence="12 13">
    <name type="scientific">Loktanella salsilacus</name>
    <dbReference type="NCBI Taxonomy" id="195913"/>
    <lineage>
        <taxon>Bacteria</taxon>
        <taxon>Pseudomonadati</taxon>
        <taxon>Pseudomonadota</taxon>
        <taxon>Alphaproteobacteria</taxon>
        <taxon>Rhodobacterales</taxon>
        <taxon>Roseobacteraceae</taxon>
        <taxon>Loktanella</taxon>
    </lineage>
</organism>
<dbReference type="Gene3D" id="3.30.420.40">
    <property type="match status" value="2"/>
</dbReference>
<feature type="compositionally biased region" description="Acidic residues" evidence="11">
    <location>
        <begin position="616"/>
        <end position="629"/>
    </location>
</feature>
<evidence type="ECO:0000256" key="10">
    <source>
        <dbReference type="SAM" id="Coils"/>
    </source>
</evidence>
<feature type="coiled-coil region" evidence="10">
    <location>
        <begin position="511"/>
        <end position="577"/>
    </location>
</feature>
<dbReference type="InterPro" id="IPR013126">
    <property type="entry name" value="Hsp_70_fam"/>
</dbReference>
<comment type="similarity">
    <text evidence="1 8 9">Belongs to the heat shock protein 70 family.</text>
</comment>
<proteinExistence type="evidence at transcript level"/>
<evidence type="ECO:0000313" key="13">
    <source>
        <dbReference type="Proteomes" id="UP000199550"/>
    </source>
</evidence>
<dbReference type="PROSITE" id="PS01036">
    <property type="entry name" value="HSP70_3"/>
    <property type="match status" value="1"/>
</dbReference>
<evidence type="ECO:0000256" key="9">
    <source>
        <dbReference type="RuleBase" id="RU003322"/>
    </source>
</evidence>
<feature type="coiled-coil region" evidence="10">
    <location>
        <begin position="246"/>
        <end position="273"/>
    </location>
</feature>
<evidence type="ECO:0000256" key="1">
    <source>
        <dbReference type="ARBA" id="ARBA00007381"/>
    </source>
</evidence>
<dbReference type="InterPro" id="IPR029048">
    <property type="entry name" value="HSP70_C_sf"/>
</dbReference>
<dbReference type="InterPro" id="IPR029047">
    <property type="entry name" value="HSP70_peptide-bd_sf"/>
</dbReference>
<dbReference type="InterPro" id="IPR012725">
    <property type="entry name" value="Chaperone_DnaK"/>
</dbReference>
<dbReference type="Pfam" id="PF00012">
    <property type="entry name" value="HSP70"/>
    <property type="match status" value="1"/>
</dbReference>
<dbReference type="Proteomes" id="UP000199550">
    <property type="component" value="Unassembled WGS sequence"/>
</dbReference>
<reference evidence="12 13" key="1">
    <citation type="submission" date="2016-10" db="EMBL/GenBank/DDBJ databases">
        <authorList>
            <person name="de Groot N.N."/>
        </authorList>
    </citation>
    <scope>NUCLEOTIDE SEQUENCE [LARGE SCALE GENOMIC DNA]</scope>
    <source>
        <strain evidence="12 13">DSM 16199</strain>
    </source>
</reference>
<dbReference type="GO" id="GO:0051082">
    <property type="term" value="F:unfolded protein binding"/>
    <property type="evidence" value="ECO:0007669"/>
    <property type="project" value="InterPro"/>
</dbReference>
<evidence type="ECO:0000256" key="2">
    <source>
        <dbReference type="ARBA" id="ARBA00014415"/>
    </source>
</evidence>
<evidence type="ECO:0000256" key="8">
    <source>
        <dbReference type="HAMAP-Rule" id="MF_00332"/>
    </source>
</evidence>
<dbReference type="FunFam" id="1.20.1270.10:FF:000001">
    <property type="entry name" value="Molecular chaperone DnaK"/>
    <property type="match status" value="1"/>
</dbReference>
<dbReference type="FunFam" id="3.90.640.10:FF:000003">
    <property type="entry name" value="Molecular chaperone DnaK"/>
    <property type="match status" value="1"/>
</dbReference>
<dbReference type="PROSITE" id="PS00329">
    <property type="entry name" value="HSP70_2"/>
    <property type="match status" value="1"/>
</dbReference>
<dbReference type="InterPro" id="IPR043129">
    <property type="entry name" value="ATPase_NBD"/>
</dbReference>
<dbReference type="Gene3D" id="3.90.640.10">
    <property type="entry name" value="Actin, Chain A, domain 4"/>
    <property type="match status" value="1"/>
</dbReference>
<dbReference type="OrthoDB" id="9766019at2"/>
<evidence type="ECO:0000256" key="11">
    <source>
        <dbReference type="SAM" id="MobiDB-lite"/>
    </source>
</evidence>
<keyword evidence="7 8" id="KW-0143">Chaperone</keyword>
<protein>
    <recommendedName>
        <fullName evidence="2 8">Chaperone protein DnaK</fullName>
    </recommendedName>
    <alternativeName>
        <fullName evidence="8">HSP70</fullName>
    </alternativeName>
    <alternativeName>
        <fullName evidence="8">Heat shock 70 kDa protein</fullName>
    </alternativeName>
    <alternativeName>
        <fullName evidence="8">Heat shock protein 70</fullName>
    </alternativeName>
</protein>
<keyword evidence="5 8" id="KW-0067">ATP-binding</keyword>
<keyword evidence="13" id="KW-1185">Reference proteome</keyword>
<dbReference type="EMBL" id="FOTF01000008">
    <property type="protein sequence ID" value="SFL13778.1"/>
    <property type="molecule type" value="Genomic_DNA"/>
</dbReference>
<dbReference type="Gene3D" id="2.60.34.10">
    <property type="entry name" value="Substrate Binding Domain Of DNAk, Chain A, domain 1"/>
    <property type="match status" value="1"/>
</dbReference>
<dbReference type="NCBIfam" id="TIGR02350">
    <property type="entry name" value="prok_dnaK"/>
    <property type="match status" value="1"/>
</dbReference>
<dbReference type="NCBIfam" id="NF003520">
    <property type="entry name" value="PRK05183.1"/>
    <property type="match status" value="1"/>
</dbReference>
<dbReference type="GeneID" id="97892680"/>
<dbReference type="Gene3D" id="1.20.1270.10">
    <property type="match status" value="1"/>
</dbReference>
<evidence type="ECO:0000256" key="6">
    <source>
        <dbReference type="ARBA" id="ARBA00023016"/>
    </source>
</evidence>
<keyword evidence="10" id="KW-0175">Coiled coil</keyword>
<gene>
    <name evidence="8" type="primary">dnaK</name>
    <name evidence="12" type="ORF">SAMN04488004_108160</name>
</gene>
<keyword evidence="4 8" id="KW-0547">Nucleotide-binding</keyword>
<dbReference type="HAMAP" id="MF_00332">
    <property type="entry name" value="DnaK"/>
    <property type="match status" value="1"/>
</dbReference>
<dbReference type="GO" id="GO:0005524">
    <property type="term" value="F:ATP binding"/>
    <property type="evidence" value="ECO:0007669"/>
    <property type="project" value="UniProtKB-UniRule"/>
</dbReference>
<evidence type="ECO:0000313" key="12">
    <source>
        <dbReference type="EMBL" id="SFL13778.1"/>
    </source>
</evidence>
<dbReference type="FunFam" id="3.30.420.40:FF:000004">
    <property type="entry name" value="Molecular chaperone DnaK"/>
    <property type="match status" value="1"/>
</dbReference>
<dbReference type="SUPFAM" id="SSF100920">
    <property type="entry name" value="Heat shock protein 70kD (HSP70), peptide-binding domain"/>
    <property type="match status" value="1"/>
</dbReference>
<feature type="modified residue" description="Phosphothreonine; by autocatalysis" evidence="8">
    <location>
        <position position="197"/>
    </location>
</feature>
<dbReference type="SUPFAM" id="SSF53067">
    <property type="entry name" value="Actin-like ATPase domain"/>
    <property type="match status" value="2"/>
</dbReference>
<dbReference type="RefSeq" id="WP_090188719.1">
    <property type="nucleotide sequence ID" value="NZ_CAXYBM010000002.1"/>
</dbReference>
<keyword evidence="6 8" id="KW-0346">Stress response</keyword>
<comment type="function">
    <text evidence="8">Acts as a chaperone.</text>
</comment>
<dbReference type="SUPFAM" id="SSF100934">
    <property type="entry name" value="Heat shock protein 70kD (HSP70), C-terminal subdomain"/>
    <property type="match status" value="1"/>
</dbReference>
<comment type="induction">
    <text evidence="8">By stress conditions e.g. heat shock.</text>
</comment>
<dbReference type="PROSITE" id="PS00297">
    <property type="entry name" value="HSP70_1"/>
    <property type="match status" value="1"/>
</dbReference>
<dbReference type="STRING" id="195913.SAMN04488004_108160"/>
<dbReference type="GO" id="GO:0140662">
    <property type="term" value="F:ATP-dependent protein folding chaperone"/>
    <property type="evidence" value="ECO:0007669"/>
    <property type="project" value="InterPro"/>
</dbReference>
<dbReference type="NCBIfam" id="NF001413">
    <property type="entry name" value="PRK00290.1"/>
    <property type="match status" value="1"/>
</dbReference>
<accession>A0A1I4F727</accession>
<dbReference type="AlphaFoldDB" id="A0A1I4F727"/>
<keyword evidence="3 8" id="KW-0597">Phosphoprotein</keyword>
<sequence length="635" mass="68716">MAKIIGIDLGTTNSCVAIMDGSKPRVIENSEGARTTPSIVAFTDDERLVGQPAKRQAVTNPENTIFAVKRLIGRRFDDPLLVKDKKNMPFEVVNGGNGDAWVEAKGEKYSPSQISAFILGKMKETAESYLGEEVTQAVITVPAYFNDAQRQATKDAGKIAGLEVLRIINEPTAAALAYGLDKKDTKTIAVYDLGGGTFDVTILEIDDGLFEVKSTNGDTFLGGEDFDMRIVNYLADEFKKENQVDLTKDKMALQRLKEAAEKAKIELSSSSSTEINQPFISMGKTGQPLHMVMKLTRAKLESLVSDLIKASIKPCQAALKDAGLSVGDIDEVVLVGGMTRMPRVKEEVAKYFGKEPHQGVNPDEVVALGAAIQAGVLQGDVKDVVLLDVTPLSLGIETLGGVFTRLIDRNTTIPTKKSQTFSTAEDNQNAVTLRVFQGEREMAADNKMLGQFNLEGIPPAPRGMPQIEVTFDIDANGIVSVGAKDKGTGKEQNITIQASGGLSDEDIEAMVRDAEANADADKERRALVEARNQAESLIHSTEKSMEEHNDKVDPTTIEAIELAIAALKDELENDNVDKIKSGIQNVTESAMKLGEAIYKSSQDAEDGGDAEPKGADEDDILDADFEDLDDEKRNK</sequence>
<evidence type="ECO:0000256" key="5">
    <source>
        <dbReference type="ARBA" id="ARBA00022840"/>
    </source>
</evidence>
<evidence type="ECO:0000256" key="7">
    <source>
        <dbReference type="ARBA" id="ARBA00023186"/>
    </source>
</evidence>
<dbReference type="InterPro" id="IPR018181">
    <property type="entry name" value="Heat_shock_70_CS"/>
</dbReference>
<evidence type="ECO:0000256" key="3">
    <source>
        <dbReference type="ARBA" id="ARBA00022553"/>
    </source>
</evidence>
<name>A0A1I4F727_9RHOB</name>
<evidence type="ECO:0000256" key="4">
    <source>
        <dbReference type="ARBA" id="ARBA00022741"/>
    </source>
</evidence>
<feature type="region of interest" description="Disordered" evidence="11">
    <location>
        <begin position="597"/>
        <end position="635"/>
    </location>
</feature>
<dbReference type="PANTHER" id="PTHR19375">
    <property type="entry name" value="HEAT SHOCK PROTEIN 70KDA"/>
    <property type="match status" value="1"/>
</dbReference>
<dbReference type="FunFam" id="2.60.34.10:FF:000014">
    <property type="entry name" value="Chaperone protein DnaK HSP70"/>
    <property type="match status" value="1"/>
</dbReference>